<dbReference type="InterPro" id="IPR036551">
    <property type="entry name" value="Flavin_trans-like"/>
</dbReference>
<keyword evidence="6" id="KW-0456">Lyase</keyword>
<reference evidence="6 7" key="1">
    <citation type="submission" date="2020-08" db="EMBL/GenBank/DDBJ databases">
        <title>Genomic Encyclopedia of Type Strains, Phase IV (KMG-IV): sequencing the most valuable type-strain genomes for metagenomic binning, comparative biology and taxonomic classification.</title>
        <authorList>
            <person name="Goeker M."/>
        </authorList>
    </citation>
    <scope>NUCLEOTIDE SEQUENCE [LARGE SCALE GENOMIC DNA]</scope>
    <source>
        <strain evidence="6 7">DSM 22071</strain>
    </source>
</reference>
<comment type="caution">
    <text evidence="6">The sequence shown here is derived from an EMBL/GenBank/DDBJ whole genome shotgun (WGS) entry which is preliminary data.</text>
</comment>
<dbReference type="EMBL" id="JACHID010000005">
    <property type="protein sequence ID" value="MBB5021786.1"/>
    <property type="molecule type" value="Genomic_DNA"/>
</dbReference>
<gene>
    <name evidence="6" type="ORF">HNR37_001099</name>
</gene>
<dbReference type="GO" id="GO:0008694">
    <property type="term" value="F:4-hydroxy-3-polyprenylbenzoate decarboxylase activity"/>
    <property type="evidence" value="ECO:0007669"/>
    <property type="project" value="UniProtKB-EC"/>
</dbReference>
<evidence type="ECO:0000313" key="7">
    <source>
        <dbReference type="Proteomes" id="UP000528322"/>
    </source>
</evidence>
<sequence>MNCNIAVVVTGATGSNLAIKFLQLLQEQEISSDVVFSHQGMANLALEYGYSVAEIPQMDTQELSQVVRQHVPSQCRIHDASHFFSPLASGSGAPMALVVLPASMGYCARVAQGSSETLAERVFDVCLKEQRPILVCPRESPLSQVHLRNLLELSTMGVQIVPFMPEFYSHQRGSMDKQIDRFVSRLAGMLQVNAHYSRWMDGSEAP</sequence>
<accession>A0A7W7Y471</accession>
<dbReference type="SUPFAM" id="SSF52507">
    <property type="entry name" value="Homo-oligomeric flavin-containing Cys decarboxylases, HFCD"/>
    <property type="match status" value="1"/>
</dbReference>
<organism evidence="6 7">
    <name type="scientific">Desulfurispira natronophila</name>
    <dbReference type="NCBI Taxonomy" id="682562"/>
    <lineage>
        <taxon>Bacteria</taxon>
        <taxon>Pseudomonadati</taxon>
        <taxon>Chrysiogenota</taxon>
        <taxon>Chrysiogenia</taxon>
        <taxon>Chrysiogenales</taxon>
        <taxon>Chrysiogenaceae</taxon>
        <taxon>Desulfurispira</taxon>
    </lineage>
</organism>
<dbReference type="InterPro" id="IPR003382">
    <property type="entry name" value="Flavoprotein"/>
</dbReference>
<keyword evidence="4" id="KW-0808">Transferase</keyword>
<protein>
    <submittedName>
        <fullName evidence="6">4-hydroxy-3-polyprenylbenzoate decarboxylase</fullName>
        <ecNumber evidence="6">4.1.1.98</ecNumber>
    </submittedName>
</protein>
<dbReference type="Gene3D" id="3.40.50.1950">
    <property type="entry name" value="Flavin prenyltransferase-like"/>
    <property type="match status" value="1"/>
</dbReference>
<dbReference type="GO" id="GO:0004659">
    <property type="term" value="F:prenyltransferase activity"/>
    <property type="evidence" value="ECO:0007669"/>
    <property type="project" value="UniProtKB-KW"/>
</dbReference>
<evidence type="ECO:0000256" key="4">
    <source>
        <dbReference type="ARBA" id="ARBA00022679"/>
    </source>
</evidence>
<evidence type="ECO:0000256" key="3">
    <source>
        <dbReference type="ARBA" id="ARBA00022643"/>
    </source>
</evidence>
<evidence type="ECO:0000256" key="1">
    <source>
        <dbReference type="ARBA" id="ARBA00022602"/>
    </source>
</evidence>
<evidence type="ECO:0000259" key="5">
    <source>
        <dbReference type="Pfam" id="PF02441"/>
    </source>
</evidence>
<keyword evidence="2" id="KW-0285">Flavoprotein</keyword>
<evidence type="ECO:0000256" key="2">
    <source>
        <dbReference type="ARBA" id="ARBA00022630"/>
    </source>
</evidence>
<feature type="domain" description="Flavoprotein" evidence="5">
    <location>
        <begin position="4"/>
        <end position="173"/>
    </location>
</feature>
<name>A0A7W7Y471_9BACT</name>
<dbReference type="Proteomes" id="UP000528322">
    <property type="component" value="Unassembled WGS sequence"/>
</dbReference>
<dbReference type="RefSeq" id="WP_183731119.1">
    <property type="nucleotide sequence ID" value="NZ_JACHID010000005.1"/>
</dbReference>
<evidence type="ECO:0000313" key="6">
    <source>
        <dbReference type="EMBL" id="MBB5021786.1"/>
    </source>
</evidence>
<keyword evidence="7" id="KW-1185">Reference proteome</keyword>
<proteinExistence type="predicted"/>
<keyword evidence="1" id="KW-0637">Prenyltransferase</keyword>
<keyword evidence="3" id="KW-0288">FMN</keyword>
<dbReference type="AlphaFoldDB" id="A0A7W7Y471"/>
<dbReference type="InterPro" id="IPR004507">
    <property type="entry name" value="UbiX-like"/>
</dbReference>
<dbReference type="NCBIfam" id="TIGR00421">
    <property type="entry name" value="ubiX_pad"/>
    <property type="match status" value="1"/>
</dbReference>
<dbReference type="EC" id="4.1.1.98" evidence="6"/>
<dbReference type="Pfam" id="PF02441">
    <property type="entry name" value="Flavoprotein"/>
    <property type="match status" value="1"/>
</dbReference>